<protein>
    <submittedName>
        <fullName evidence="2">Uncharacterized protein</fullName>
    </submittedName>
</protein>
<feature type="region of interest" description="Disordered" evidence="1">
    <location>
        <begin position="373"/>
        <end position="392"/>
    </location>
</feature>
<evidence type="ECO:0000313" key="3">
    <source>
        <dbReference type="Proteomes" id="UP001208570"/>
    </source>
</evidence>
<gene>
    <name evidence="2" type="ORF">LSH36_1575g00005</name>
</gene>
<organism evidence="2 3">
    <name type="scientific">Paralvinella palmiformis</name>
    <dbReference type="NCBI Taxonomy" id="53620"/>
    <lineage>
        <taxon>Eukaryota</taxon>
        <taxon>Metazoa</taxon>
        <taxon>Spiralia</taxon>
        <taxon>Lophotrochozoa</taxon>
        <taxon>Annelida</taxon>
        <taxon>Polychaeta</taxon>
        <taxon>Sedentaria</taxon>
        <taxon>Canalipalpata</taxon>
        <taxon>Terebellida</taxon>
        <taxon>Terebelliformia</taxon>
        <taxon>Alvinellidae</taxon>
        <taxon>Paralvinella</taxon>
    </lineage>
</organism>
<dbReference type="EMBL" id="JAODUP010001574">
    <property type="protein sequence ID" value="KAK2139893.1"/>
    <property type="molecule type" value="Genomic_DNA"/>
</dbReference>
<feature type="non-terminal residue" evidence="2">
    <location>
        <position position="1"/>
    </location>
</feature>
<evidence type="ECO:0000313" key="2">
    <source>
        <dbReference type="EMBL" id="KAK2139893.1"/>
    </source>
</evidence>
<evidence type="ECO:0000256" key="1">
    <source>
        <dbReference type="SAM" id="MobiDB-lite"/>
    </source>
</evidence>
<dbReference type="Proteomes" id="UP001208570">
    <property type="component" value="Unassembled WGS sequence"/>
</dbReference>
<comment type="caution">
    <text evidence="2">The sequence shown here is derived from an EMBL/GenBank/DDBJ whole genome shotgun (WGS) entry which is preliminary data.</text>
</comment>
<feature type="compositionally biased region" description="Polar residues" evidence="1">
    <location>
        <begin position="381"/>
        <end position="392"/>
    </location>
</feature>
<sequence>NNYHNVMYKSVLDNKLSSPDKPNISDMDSQADEQVCIDKYICDKLTIYIYTYTVASAAACVSAKHFKPKSYWCPDRSDLRNKKDSGGDGGVKMVGEDQVTYWIAIKELYAMSDKVYIGDYSFNVFAYANDVIGLCTSVHEPQRLIHKHADYALRGSGQVHKVGYQRGSINKHSNAVPSSDFFKEQNGFNMALYQMVQTYQILTTYNFVQYSIDNVDLAYSVNVKSIHVYLQNMLKLETDLSEIRKYFLGGLCGVTHNRGSGQVHKVGYQRGSINKHSNAVPSSDFFKEQNGFNMALYQMRNPFSTDIPVSLINNATGVPAQTSVNCDTAKDNNAANDRLKAAGDRCDELPDTYTYEISSSAPALFESPDLMRSANKGSLADSPTITESTKLD</sequence>
<name>A0AAD9IST1_9ANNE</name>
<keyword evidence="3" id="KW-1185">Reference proteome</keyword>
<accession>A0AAD9IST1</accession>
<dbReference type="AlphaFoldDB" id="A0AAD9IST1"/>
<reference evidence="2" key="1">
    <citation type="journal article" date="2023" name="Mol. Biol. Evol.">
        <title>Third-Generation Sequencing Reveals the Adaptive Role of the Epigenome in Three Deep-Sea Polychaetes.</title>
        <authorList>
            <person name="Perez M."/>
            <person name="Aroh O."/>
            <person name="Sun Y."/>
            <person name="Lan Y."/>
            <person name="Juniper S.K."/>
            <person name="Young C.R."/>
            <person name="Angers B."/>
            <person name="Qian P.Y."/>
        </authorList>
    </citation>
    <scope>NUCLEOTIDE SEQUENCE</scope>
    <source>
        <strain evidence="2">P08H-3</strain>
    </source>
</reference>
<proteinExistence type="predicted"/>